<dbReference type="EMBL" id="CP003653">
    <property type="protein sequence ID" value="AFZ35758.1"/>
    <property type="molecule type" value="Genomic_DNA"/>
</dbReference>
<accession>K9XT97</accession>
<organism evidence="1 2">
    <name type="scientific">Stanieria cyanosphaera (strain ATCC 29371 / PCC 7437)</name>
    <dbReference type="NCBI Taxonomy" id="111780"/>
    <lineage>
        <taxon>Bacteria</taxon>
        <taxon>Bacillati</taxon>
        <taxon>Cyanobacteriota</taxon>
        <taxon>Cyanophyceae</taxon>
        <taxon>Pleurocapsales</taxon>
        <taxon>Dermocarpellaceae</taxon>
        <taxon>Stanieria</taxon>
    </lineage>
</organism>
<dbReference type="AlphaFoldDB" id="K9XT97"/>
<keyword evidence="2" id="KW-1185">Reference proteome</keyword>
<dbReference type="RefSeq" id="WP_015193426.1">
    <property type="nucleotide sequence ID" value="NC_019748.1"/>
</dbReference>
<evidence type="ECO:0000313" key="2">
    <source>
        <dbReference type="Proteomes" id="UP000010473"/>
    </source>
</evidence>
<dbReference type="HOGENOM" id="CLU_197355_0_0_3"/>
<protein>
    <submittedName>
        <fullName evidence="1">Uncharacterized protein</fullName>
    </submittedName>
</protein>
<gene>
    <name evidence="1" type="ordered locus">Sta7437_2210</name>
</gene>
<sequence>MTNIRLSELHPVGSELFQDSESFLNELNTEELGEILGGGSIVTHVTQFSVSKGHITKSVGVSGVYKLTSKASISGANISYGNNISVIKTLLS</sequence>
<dbReference type="PATRIC" id="fig|111780.3.peg.2302"/>
<name>K9XT97_STAC7</name>
<dbReference type="Proteomes" id="UP000010473">
    <property type="component" value="Chromosome"/>
</dbReference>
<evidence type="ECO:0000313" key="1">
    <source>
        <dbReference type="EMBL" id="AFZ35758.1"/>
    </source>
</evidence>
<proteinExistence type="predicted"/>
<dbReference type="KEGG" id="scs:Sta7437_2210"/>
<reference evidence="2" key="1">
    <citation type="journal article" date="2013" name="Proc. Natl. Acad. Sci. U.S.A.">
        <title>Improving the coverage of the cyanobacterial phylum using diversity-driven genome sequencing.</title>
        <authorList>
            <person name="Shih P.M."/>
            <person name="Wu D."/>
            <person name="Latifi A."/>
            <person name="Axen S.D."/>
            <person name="Fewer D.P."/>
            <person name="Talla E."/>
            <person name="Calteau A."/>
            <person name="Cai F."/>
            <person name="Tandeau de Marsac N."/>
            <person name="Rippka R."/>
            <person name="Herdman M."/>
            <person name="Sivonen K."/>
            <person name="Coursin T."/>
            <person name="Laurent T."/>
            <person name="Goodwin L."/>
            <person name="Nolan M."/>
            <person name="Davenport K.W."/>
            <person name="Han C.S."/>
            <person name="Rubin E.M."/>
            <person name="Eisen J.A."/>
            <person name="Woyke T."/>
            <person name="Gugger M."/>
            <person name="Kerfeld C.A."/>
        </authorList>
    </citation>
    <scope>NUCLEOTIDE SEQUENCE [LARGE SCALE GENOMIC DNA]</scope>
    <source>
        <strain evidence="2">ATCC 29371 / PCC 7437</strain>
    </source>
</reference>